<dbReference type="SUPFAM" id="SSF52467">
    <property type="entry name" value="DHS-like NAD/FAD-binding domain"/>
    <property type="match status" value="1"/>
</dbReference>
<evidence type="ECO:0000259" key="5">
    <source>
        <dbReference type="Pfam" id="PF02775"/>
    </source>
</evidence>
<dbReference type="SUPFAM" id="SSF52518">
    <property type="entry name" value="Thiamin diphosphate-binding fold (THDP-binding)"/>
    <property type="match status" value="2"/>
</dbReference>
<dbReference type="EMBL" id="PFET01000012">
    <property type="protein sequence ID" value="PJE75694.1"/>
    <property type="molecule type" value="Genomic_DNA"/>
</dbReference>
<name>A0A2M8LE20_9BACT</name>
<dbReference type="InterPro" id="IPR012001">
    <property type="entry name" value="Thiamin_PyroP_enz_TPP-bd_dom"/>
</dbReference>
<dbReference type="InterPro" id="IPR012000">
    <property type="entry name" value="Thiamin_PyroP_enz_cen_dom"/>
</dbReference>
<feature type="domain" description="Thiamine pyrophosphate enzyme TPP-binding" evidence="5">
    <location>
        <begin position="378"/>
        <end position="524"/>
    </location>
</feature>
<dbReference type="FunFam" id="3.40.50.970:FF:000007">
    <property type="entry name" value="Acetolactate synthase"/>
    <property type="match status" value="1"/>
</dbReference>
<accession>A0A2M8LE20</accession>
<dbReference type="GO" id="GO:0000287">
    <property type="term" value="F:magnesium ion binding"/>
    <property type="evidence" value="ECO:0007669"/>
    <property type="project" value="InterPro"/>
</dbReference>
<evidence type="ECO:0000313" key="8">
    <source>
        <dbReference type="Proteomes" id="UP000231152"/>
    </source>
</evidence>
<dbReference type="Gene3D" id="3.40.50.970">
    <property type="match status" value="2"/>
</dbReference>
<feature type="domain" description="Thiamine pyrophosphate enzyme N-terminal TPP-binding" evidence="6">
    <location>
        <begin position="1"/>
        <end position="115"/>
    </location>
</feature>
<feature type="domain" description="Thiamine pyrophosphate enzyme central" evidence="4">
    <location>
        <begin position="186"/>
        <end position="318"/>
    </location>
</feature>
<dbReference type="InterPro" id="IPR000399">
    <property type="entry name" value="TPP-bd_CS"/>
</dbReference>
<dbReference type="Pfam" id="PF02775">
    <property type="entry name" value="TPP_enzyme_C"/>
    <property type="match status" value="1"/>
</dbReference>
<proteinExistence type="inferred from homology"/>
<comment type="similarity">
    <text evidence="1 3">Belongs to the TPP enzyme family.</text>
</comment>
<dbReference type="GO" id="GO:0003984">
    <property type="term" value="F:acetolactate synthase activity"/>
    <property type="evidence" value="ECO:0007669"/>
    <property type="project" value="TreeGrafter"/>
</dbReference>
<sequence>MKASVLFVRCLEEEGIKYVFGVPGEETLDLLEAIRDSSLQFIITHDEQAAAFMAATVGRLTGKVGVALSTLGPGATNLATGVAYAQLGGMPLLVVTGQKPIRKSKQGRFQIVDTVGILRPITKMAATIVGADRIPSMVHEAVRVAEFERPGAVHLELPEDVAAEETDVIVIAAQKVRRPGPDPKAVAAAVAALERAKRPLILVASGANRKLVRKHLHVFIEKTGIPFVTTQMGKGVEDESSALYHGTAAVSDNDFVHAALTRADLVLVVGHDITEKPPVVLTQAHHEVIHINFYPATIDDVYVPTCEVVGDIAHSLWAIGEAIKPSTHWELDSFMKLREALLSDIAEQVNDESFPLKPQRFVHDLRSAVPQHGILSLDNGMYKIWIARNYPAFEQSSVLLDNALATMGAGLAGGIAAKLLHPERPVVVVTGDGGFMMSVAELETAKRLGLDLVVVIVDDEGYGMIRWKQEEMHFADFGLSFKNPDFVKLAESFGAHGTRISSAAAFAPAIEKAIVEGGIQLIDCPIDYTQNSLQFGDALNSKTKKFY</sequence>
<dbReference type="Pfam" id="PF00205">
    <property type="entry name" value="TPP_enzyme_M"/>
    <property type="match status" value="1"/>
</dbReference>
<dbReference type="GO" id="GO:0050660">
    <property type="term" value="F:flavin adenine dinucleotide binding"/>
    <property type="evidence" value="ECO:0007669"/>
    <property type="project" value="TreeGrafter"/>
</dbReference>
<keyword evidence="2 3" id="KW-0786">Thiamine pyrophosphate</keyword>
<dbReference type="InterPro" id="IPR029035">
    <property type="entry name" value="DHS-like_NAD/FAD-binding_dom"/>
</dbReference>
<dbReference type="InterPro" id="IPR045229">
    <property type="entry name" value="TPP_enz"/>
</dbReference>
<organism evidence="7 8">
    <name type="scientific">Candidatus Uhrbacteria bacterium CG10_big_fil_rev_8_21_14_0_10_48_11</name>
    <dbReference type="NCBI Taxonomy" id="1975037"/>
    <lineage>
        <taxon>Bacteria</taxon>
        <taxon>Candidatus Uhriibacteriota</taxon>
    </lineage>
</organism>
<dbReference type="CDD" id="cd07035">
    <property type="entry name" value="TPP_PYR_POX_like"/>
    <property type="match status" value="1"/>
</dbReference>
<dbReference type="Pfam" id="PF02776">
    <property type="entry name" value="TPP_enzyme_N"/>
    <property type="match status" value="1"/>
</dbReference>
<dbReference type="GO" id="GO:0009097">
    <property type="term" value="P:isoleucine biosynthetic process"/>
    <property type="evidence" value="ECO:0007669"/>
    <property type="project" value="TreeGrafter"/>
</dbReference>
<dbReference type="GO" id="GO:0009099">
    <property type="term" value="P:L-valine biosynthetic process"/>
    <property type="evidence" value="ECO:0007669"/>
    <property type="project" value="TreeGrafter"/>
</dbReference>
<dbReference type="InterPro" id="IPR011766">
    <property type="entry name" value="TPP_enzyme_TPP-bd"/>
</dbReference>
<evidence type="ECO:0000256" key="3">
    <source>
        <dbReference type="RuleBase" id="RU362132"/>
    </source>
</evidence>
<dbReference type="GO" id="GO:0005948">
    <property type="term" value="C:acetolactate synthase complex"/>
    <property type="evidence" value="ECO:0007669"/>
    <property type="project" value="TreeGrafter"/>
</dbReference>
<evidence type="ECO:0000256" key="1">
    <source>
        <dbReference type="ARBA" id="ARBA00007812"/>
    </source>
</evidence>
<evidence type="ECO:0000259" key="4">
    <source>
        <dbReference type="Pfam" id="PF00205"/>
    </source>
</evidence>
<evidence type="ECO:0000313" key="7">
    <source>
        <dbReference type="EMBL" id="PJE75694.1"/>
    </source>
</evidence>
<dbReference type="AlphaFoldDB" id="A0A2M8LE20"/>
<dbReference type="GO" id="GO:0030976">
    <property type="term" value="F:thiamine pyrophosphate binding"/>
    <property type="evidence" value="ECO:0007669"/>
    <property type="project" value="InterPro"/>
</dbReference>
<reference evidence="7 8" key="1">
    <citation type="submission" date="2017-09" db="EMBL/GenBank/DDBJ databases">
        <title>Depth-based differentiation of microbial function through sediment-hosted aquifers and enrichment of novel symbionts in the deep terrestrial subsurface.</title>
        <authorList>
            <person name="Probst A.J."/>
            <person name="Ladd B."/>
            <person name="Jarett J.K."/>
            <person name="Geller-Mcgrath D.E."/>
            <person name="Sieber C.M."/>
            <person name="Emerson J.B."/>
            <person name="Anantharaman K."/>
            <person name="Thomas B.C."/>
            <person name="Malmstrom R."/>
            <person name="Stieglmeier M."/>
            <person name="Klingl A."/>
            <person name="Woyke T."/>
            <person name="Ryan C.M."/>
            <person name="Banfield J.F."/>
        </authorList>
    </citation>
    <scope>NUCLEOTIDE SEQUENCE [LARGE SCALE GENOMIC DNA]</scope>
    <source>
        <strain evidence="7">CG10_big_fil_rev_8_21_14_0_10_48_11</strain>
    </source>
</reference>
<protein>
    <submittedName>
        <fullName evidence="7">Acetolactate synthase large subunit</fullName>
    </submittedName>
</protein>
<dbReference type="PROSITE" id="PS00187">
    <property type="entry name" value="TPP_ENZYMES"/>
    <property type="match status" value="1"/>
</dbReference>
<dbReference type="NCBIfam" id="NF006187">
    <property type="entry name" value="PRK08322.1"/>
    <property type="match status" value="1"/>
</dbReference>
<dbReference type="InterPro" id="IPR029061">
    <property type="entry name" value="THDP-binding"/>
</dbReference>
<dbReference type="Proteomes" id="UP000231152">
    <property type="component" value="Unassembled WGS sequence"/>
</dbReference>
<dbReference type="PANTHER" id="PTHR18968:SF129">
    <property type="entry name" value="ACETOLACTATE SYNTHASE"/>
    <property type="match status" value="1"/>
</dbReference>
<evidence type="ECO:0000259" key="6">
    <source>
        <dbReference type="Pfam" id="PF02776"/>
    </source>
</evidence>
<dbReference type="PANTHER" id="PTHR18968">
    <property type="entry name" value="THIAMINE PYROPHOSPHATE ENZYMES"/>
    <property type="match status" value="1"/>
</dbReference>
<comment type="caution">
    <text evidence="7">The sequence shown here is derived from an EMBL/GenBank/DDBJ whole genome shotgun (WGS) entry which is preliminary data.</text>
</comment>
<gene>
    <name evidence="7" type="ORF">COV04_03805</name>
</gene>
<dbReference type="Gene3D" id="3.40.50.1220">
    <property type="entry name" value="TPP-binding domain"/>
    <property type="match status" value="1"/>
</dbReference>
<evidence type="ECO:0000256" key="2">
    <source>
        <dbReference type="ARBA" id="ARBA00023052"/>
    </source>
</evidence>